<evidence type="ECO:0000313" key="10">
    <source>
        <dbReference type="Proteomes" id="UP001396898"/>
    </source>
</evidence>
<feature type="transmembrane region" description="Helical" evidence="7">
    <location>
        <begin position="111"/>
        <end position="132"/>
    </location>
</feature>
<dbReference type="EMBL" id="JAQQWI010000022">
    <property type="protein sequence ID" value="KAK7995908.1"/>
    <property type="molecule type" value="Genomic_DNA"/>
</dbReference>
<organism evidence="9 10">
    <name type="scientific">Apiospora marii</name>
    <dbReference type="NCBI Taxonomy" id="335849"/>
    <lineage>
        <taxon>Eukaryota</taxon>
        <taxon>Fungi</taxon>
        <taxon>Dikarya</taxon>
        <taxon>Ascomycota</taxon>
        <taxon>Pezizomycotina</taxon>
        <taxon>Sordariomycetes</taxon>
        <taxon>Xylariomycetidae</taxon>
        <taxon>Amphisphaeriales</taxon>
        <taxon>Apiosporaceae</taxon>
        <taxon>Apiospora</taxon>
    </lineage>
</organism>
<keyword evidence="10" id="KW-1185">Reference proteome</keyword>
<evidence type="ECO:0000256" key="2">
    <source>
        <dbReference type="ARBA" id="ARBA00022692"/>
    </source>
</evidence>
<comment type="similarity">
    <text evidence="5">Belongs to the SAT4 family.</text>
</comment>
<evidence type="ECO:0000256" key="6">
    <source>
        <dbReference type="SAM" id="MobiDB-lite"/>
    </source>
</evidence>
<evidence type="ECO:0000256" key="7">
    <source>
        <dbReference type="SAM" id="Phobius"/>
    </source>
</evidence>
<dbReference type="PANTHER" id="PTHR33048:SF124">
    <property type="entry name" value="INTEGRAL MEMBRANE PROTEIN"/>
    <property type="match status" value="1"/>
</dbReference>
<feature type="compositionally biased region" description="Basic and acidic residues" evidence="6">
    <location>
        <begin position="379"/>
        <end position="400"/>
    </location>
</feature>
<comment type="caution">
    <text evidence="9">The sequence shown here is derived from an EMBL/GenBank/DDBJ whole genome shotgun (WGS) entry which is preliminary data.</text>
</comment>
<dbReference type="Pfam" id="PF20684">
    <property type="entry name" value="Fung_rhodopsin"/>
    <property type="match status" value="1"/>
</dbReference>
<evidence type="ECO:0000256" key="1">
    <source>
        <dbReference type="ARBA" id="ARBA00004141"/>
    </source>
</evidence>
<evidence type="ECO:0000256" key="4">
    <source>
        <dbReference type="ARBA" id="ARBA00023136"/>
    </source>
</evidence>
<keyword evidence="4 7" id="KW-0472">Membrane</keyword>
<evidence type="ECO:0000256" key="5">
    <source>
        <dbReference type="ARBA" id="ARBA00038359"/>
    </source>
</evidence>
<sequence>MADATVIYMGEPPNEEDRWAAWSREGLMQGIGALTMTLATIACALRVYARTRLIRQKLLLDDFNVQRELTENSRIGKQFTLGLAASYILSSEVAKISILMFYFRISPDKRFHFAVGGMIGILSIYSALYILLNIFGCMPISDAWNVAKQAAGEAKCIDKGQFYLAAVVVNVAIDFIILLLPIPVIAPLQMPLRRKISLCLLFRNRCTIFAATYNSVLTIKLFASDDYNWELSKELLWMYAELASCVICASGPTLKPVFTLVIFPRLGIRSSSSRAGYREHQDESSGPSYNKQGHGGGGGDLKTIGSIASKPKSKSRRPAPHDGAIELESEDDDLSIRREPLRESNTAGTTDDQARLWSRVANHGRDHSSQNFQVTSLGHDVDALDPDDGRWKGSGLDRRNSTGINVTREVNVAYDSAKPLSHV</sequence>
<proteinExistence type="inferred from homology"/>
<accession>A0ABR1R1G2</accession>
<evidence type="ECO:0000313" key="9">
    <source>
        <dbReference type="EMBL" id="KAK7995908.1"/>
    </source>
</evidence>
<dbReference type="InterPro" id="IPR049326">
    <property type="entry name" value="Rhodopsin_dom_fungi"/>
</dbReference>
<evidence type="ECO:0000259" key="8">
    <source>
        <dbReference type="Pfam" id="PF20684"/>
    </source>
</evidence>
<dbReference type="InterPro" id="IPR052337">
    <property type="entry name" value="SAT4-like"/>
</dbReference>
<gene>
    <name evidence="9" type="ORF">PG991_015375</name>
</gene>
<keyword evidence="2 7" id="KW-0812">Transmembrane</keyword>
<protein>
    <recommendedName>
        <fullName evidence="8">Rhodopsin domain-containing protein</fullName>
    </recommendedName>
</protein>
<name>A0ABR1R1G2_9PEZI</name>
<dbReference type="Proteomes" id="UP001396898">
    <property type="component" value="Unassembled WGS sequence"/>
</dbReference>
<reference evidence="9 10" key="1">
    <citation type="submission" date="2023-01" db="EMBL/GenBank/DDBJ databases">
        <title>Analysis of 21 Apiospora genomes using comparative genomics revels a genus with tremendous synthesis potential of carbohydrate active enzymes and secondary metabolites.</title>
        <authorList>
            <person name="Sorensen T."/>
        </authorList>
    </citation>
    <scope>NUCLEOTIDE SEQUENCE [LARGE SCALE GENOMIC DNA]</scope>
    <source>
        <strain evidence="9 10">CBS 20057</strain>
    </source>
</reference>
<comment type="subcellular location">
    <subcellularLocation>
        <location evidence="1">Membrane</location>
        <topology evidence="1">Multi-pass membrane protein</topology>
    </subcellularLocation>
</comment>
<feature type="region of interest" description="Disordered" evidence="6">
    <location>
        <begin position="274"/>
        <end position="402"/>
    </location>
</feature>
<feature type="transmembrane region" description="Helical" evidence="7">
    <location>
        <begin position="27"/>
        <end position="49"/>
    </location>
</feature>
<feature type="domain" description="Rhodopsin" evidence="8">
    <location>
        <begin position="80"/>
        <end position="258"/>
    </location>
</feature>
<feature type="transmembrane region" description="Helical" evidence="7">
    <location>
        <begin position="162"/>
        <end position="185"/>
    </location>
</feature>
<evidence type="ECO:0000256" key="3">
    <source>
        <dbReference type="ARBA" id="ARBA00022989"/>
    </source>
</evidence>
<dbReference type="PANTHER" id="PTHR33048">
    <property type="entry name" value="PTH11-LIKE INTEGRAL MEMBRANE PROTEIN (AFU_ORTHOLOGUE AFUA_5G11245)"/>
    <property type="match status" value="1"/>
</dbReference>
<keyword evidence="3 7" id="KW-1133">Transmembrane helix</keyword>